<accession>A0AAX6H0M6</accession>
<feature type="compositionally biased region" description="Basic and acidic residues" evidence="1">
    <location>
        <begin position="24"/>
        <end position="33"/>
    </location>
</feature>
<name>A0AAX6H0M6_IRIPA</name>
<protein>
    <submittedName>
        <fullName evidence="3">Peptidyl-tRNA hydrolase 2</fullName>
    </submittedName>
</protein>
<keyword evidence="3" id="KW-0378">Hydrolase</keyword>
<dbReference type="Proteomes" id="UP001140949">
    <property type="component" value="Unassembled WGS sequence"/>
</dbReference>
<sequence>MWRRPRSATRVVCVSEKLGEVTRPFGDEKEAREPPNGFLEQGRQSSGQTLPPWFQNNSVTKTQSSGQTLCRQAEVNFMVIFIPLDRILRSRFCCGIRVFIYGFS</sequence>
<dbReference type="GO" id="GO:0016787">
    <property type="term" value="F:hydrolase activity"/>
    <property type="evidence" value="ECO:0007669"/>
    <property type="project" value="UniProtKB-KW"/>
</dbReference>
<feature type="region of interest" description="Disordered" evidence="1">
    <location>
        <begin position="24"/>
        <end position="57"/>
    </location>
</feature>
<dbReference type="AlphaFoldDB" id="A0AAX6H0M6"/>
<reference evidence="3" key="1">
    <citation type="journal article" date="2023" name="GigaByte">
        <title>Genome assembly of the bearded iris, Iris pallida Lam.</title>
        <authorList>
            <person name="Bruccoleri R.E."/>
            <person name="Oakeley E.J."/>
            <person name="Faust A.M.E."/>
            <person name="Altorfer M."/>
            <person name="Dessus-Babus S."/>
            <person name="Burckhardt D."/>
            <person name="Oertli M."/>
            <person name="Naumann U."/>
            <person name="Petersen F."/>
            <person name="Wong J."/>
        </authorList>
    </citation>
    <scope>NUCLEOTIDE SEQUENCE</scope>
    <source>
        <strain evidence="3">GSM-AAB239-AS_SAM_17_03QT</strain>
    </source>
</reference>
<gene>
    <name evidence="2" type="ORF">M6B38_214785</name>
    <name evidence="3" type="ORF">M6B38_335220</name>
</gene>
<keyword evidence="4" id="KW-1185">Reference proteome</keyword>
<feature type="compositionally biased region" description="Polar residues" evidence="1">
    <location>
        <begin position="42"/>
        <end position="57"/>
    </location>
</feature>
<comment type="caution">
    <text evidence="3">The sequence shown here is derived from an EMBL/GenBank/DDBJ whole genome shotgun (WGS) entry which is preliminary data.</text>
</comment>
<evidence type="ECO:0000313" key="2">
    <source>
        <dbReference type="EMBL" id="KAJ6797870.1"/>
    </source>
</evidence>
<dbReference type="EMBL" id="JANAVB010040619">
    <property type="protein sequence ID" value="KAJ6797870.1"/>
    <property type="molecule type" value="Genomic_DNA"/>
</dbReference>
<proteinExistence type="predicted"/>
<evidence type="ECO:0000313" key="4">
    <source>
        <dbReference type="Proteomes" id="UP001140949"/>
    </source>
</evidence>
<reference evidence="3" key="2">
    <citation type="submission" date="2023-04" db="EMBL/GenBank/DDBJ databases">
        <authorList>
            <person name="Bruccoleri R.E."/>
            <person name="Oakeley E.J."/>
            <person name="Faust A.-M."/>
            <person name="Dessus-Babus S."/>
            <person name="Altorfer M."/>
            <person name="Burckhardt D."/>
            <person name="Oertli M."/>
            <person name="Naumann U."/>
            <person name="Petersen F."/>
            <person name="Wong J."/>
        </authorList>
    </citation>
    <scope>NUCLEOTIDE SEQUENCE</scope>
    <source>
        <strain evidence="3">GSM-AAB239-AS_SAM_17_03QT</strain>
        <tissue evidence="3">Leaf</tissue>
    </source>
</reference>
<evidence type="ECO:0000313" key="3">
    <source>
        <dbReference type="EMBL" id="KAJ6834570.1"/>
    </source>
</evidence>
<evidence type="ECO:0000256" key="1">
    <source>
        <dbReference type="SAM" id="MobiDB-lite"/>
    </source>
</evidence>
<organism evidence="3 4">
    <name type="scientific">Iris pallida</name>
    <name type="common">Sweet iris</name>
    <dbReference type="NCBI Taxonomy" id="29817"/>
    <lineage>
        <taxon>Eukaryota</taxon>
        <taxon>Viridiplantae</taxon>
        <taxon>Streptophyta</taxon>
        <taxon>Embryophyta</taxon>
        <taxon>Tracheophyta</taxon>
        <taxon>Spermatophyta</taxon>
        <taxon>Magnoliopsida</taxon>
        <taxon>Liliopsida</taxon>
        <taxon>Asparagales</taxon>
        <taxon>Iridaceae</taxon>
        <taxon>Iridoideae</taxon>
        <taxon>Irideae</taxon>
        <taxon>Iris</taxon>
    </lineage>
</organism>
<dbReference type="EMBL" id="JANAVB010014283">
    <property type="protein sequence ID" value="KAJ6834570.1"/>
    <property type="molecule type" value="Genomic_DNA"/>
</dbReference>